<sequence>MANKKEIEKLEDLIKGTIDGELVEQQVSSLLPPGENYGSVMYKVDFKVKTSSGEIKEYHAVAKCTPLNQVTQEMFNTQVTFKSEIAWYTTVIPTLKSFAKEQGLRRELDFFQQFYGARISLDPESDKVDLDGVILTENLKYLGFKNIDRHQGFDEPTTISILNDLAAFHAVPMAIRALNPNLFNDKVKPYCPKFGMSKEMGQDFLKSILDVFNYIPHLDAFRQRIDKNFNESCPFERTEIREPWVTSTHLDFWTNNIMTNGLKNVILDLQMPAVGSPAGDLIFFLLTSVNFDLIQTKIDEFTEIYYRLLIGNLIDLKVDTQKYSFESFLKEINLEMKYTEFAHSLAHCHMILLEKGHSGLDSADANYKPEDFQLQETTKPNGEQIRKFTWITEEALKRNWI</sequence>
<dbReference type="Gene3D" id="3.90.1200.10">
    <property type="match status" value="1"/>
</dbReference>
<organism evidence="2 3">
    <name type="scientific">Ceutorhynchus assimilis</name>
    <name type="common">cabbage seed weevil</name>
    <dbReference type="NCBI Taxonomy" id="467358"/>
    <lineage>
        <taxon>Eukaryota</taxon>
        <taxon>Metazoa</taxon>
        <taxon>Ecdysozoa</taxon>
        <taxon>Arthropoda</taxon>
        <taxon>Hexapoda</taxon>
        <taxon>Insecta</taxon>
        <taxon>Pterygota</taxon>
        <taxon>Neoptera</taxon>
        <taxon>Endopterygota</taxon>
        <taxon>Coleoptera</taxon>
        <taxon>Polyphaga</taxon>
        <taxon>Cucujiformia</taxon>
        <taxon>Curculionidae</taxon>
        <taxon>Ceutorhynchinae</taxon>
        <taxon>Ceutorhynchus</taxon>
    </lineage>
</organism>
<keyword evidence="3" id="KW-1185">Reference proteome</keyword>
<evidence type="ECO:0000313" key="2">
    <source>
        <dbReference type="EMBL" id="CAG9763240.1"/>
    </source>
</evidence>
<reference evidence="2" key="1">
    <citation type="submission" date="2022-01" db="EMBL/GenBank/DDBJ databases">
        <authorList>
            <person name="King R."/>
        </authorList>
    </citation>
    <scope>NUCLEOTIDE SEQUENCE</scope>
</reference>
<dbReference type="Proteomes" id="UP001152799">
    <property type="component" value="Chromosome 13"/>
</dbReference>
<proteinExistence type="predicted"/>
<evidence type="ECO:0000313" key="3">
    <source>
        <dbReference type="Proteomes" id="UP001152799"/>
    </source>
</evidence>
<accession>A0A9N9QL76</accession>
<dbReference type="InterPro" id="IPR015897">
    <property type="entry name" value="CHK_kinase-like"/>
</dbReference>
<dbReference type="SUPFAM" id="SSF56112">
    <property type="entry name" value="Protein kinase-like (PK-like)"/>
    <property type="match status" value="1"/>
</dbReference>
<dbReference type="Pfam" id="PF02958">
    <property type="entry name" value="EcKL"/>
    <property type="match status" value="1"/>
</dbReference>
<dbReference type="AlphaFoldDB" id="A0A9N9QL76"/>
<dbReference type="InterPro" id="IPR004119">
    <property type="entry name" value="EcKL"/>
</dbReference>
<protein>
    <recommendedName>
        <fullName evidence="1">CHK kinase-like domain-containing protein</fullName>
    </recommendedName>
</protein>
<dbReference type="EMBL" id="OU892289">
    <property type="protein sequence ID" value="CAG9763240.1"/>
    <property type="molecule type" value="Genomic_DNA"/>
</dbReference>
<dbReference type="PANTHER" id="PTHR11012:SF55">
    <property type="entry name" value="BHLH DOMAIN-CONTAINING PROTEIN"/>
    <property type="match status" value="1"/>
</dbReference>
<feature type="domain" description="CHK kinase-like" evidence="1">
    <location>
        <begin position="134"/>
        <end position="315"/>
    </location>
</feature>
<dbReference type="InterPro" id="IPR011009">
    <property type="entry name" value="Kinase-like_dom_sf"/>
</dbReference>
<name>A0A9N9QL76_9CUCU</name>
<evidence type="ECO:0000259" key="1">
    <source>
        <dbReference type="SMART" id="SM00587"/>
    </source>
</evidence>
<gene>
    <name evidence="2" type="ORF">CEUTPL_LOCUS3909</name>
</gene>
<dbReference type="SMART" id="SM00587">
    <property type="entry name" value="CHK"/>
    <property type="match status" value="1"/>
</dbReference>
<dbReference type="PANTHER" id="PTHR11012">
    <property type="entry name" value="PROTEIN KINASE-LIKE DOMAIN-CONTAINING"/>
    <property type="match status" value="1"/>
</dbReference>